<dbReference type="Proteomes" id="UP000770717">
    <property type="component" value="Unassembled WGS sequence"/>
</dbReference>
<accession>A0A8J6B568</accession>
<sequence>MSEDVRQGIRTVNYWPLCDRGGLSSMSHIVVLALASRWCHCIMAERESPLGNPESKIELQRVNRTASYSRKPSAALFPLHVNRICLNSKRLH</sequence>
<comment type="caution">
    <text evidence="1">The sequence shown here is derived from an EMBL/GenBank/DDBJ whole genome shotgun (WGS) entry which is preliminary data.</text>
</comment>
<dbReference type="AlphaFoldDB" id="A0A8J6B568"/>
<reference evidence="1" key="1">
    <citation type="thesis" date="2020" institute="ProQuest LLC" country="789 East Eisenhower Parkway, Ann Arbor, MI, USA">
        <title>Comparative Genomics and Chromosome Evolution.</title>
        <authorList>
            <person name="Mudd A.B."/>
        </authorList>
    </citation>
    <scope>NUCLEOTIDE SEQUENCE</scope>
    <source>
        <strain evidence="1">HN-11 Male</strain>
        <tissue evidence="1">Kidney and liver</tissue>
    </source>
</reference>
<protein>
    <submittedName>
        <fullName evidence="1">Uncharacterized protein</fullName>
    </submittedName>
</protein>
<evidence type="ECO:0000313" key="1">
    <source>
        <dbReference type="EMBL" id="KAG9460906.1"/>
    </source>
</evidence>
<dbReference type="EMBL" id="WNTK01033789">
    <property type="protein sequence ID" value="KAG9460906.1"/>
    <property type="molecule type" value="Genomic_DNA"/>
</dbReference>
<proteinExistence type="predicted"/>
<gene>
    <name evidence="1" type="ORF">GDO78_018799</name>
</gene>
<evidence type="ECO:0000313" key="2">
    <source>
        <dbReference type="Proteomes" id="UP000770717"/>
    </source>
</evidence>
<keyword evidence="2" id="KW-1185">Reference proteome</keyword>
<name>A0A8J6B568_ELECQ</name>
<organism evidence="1 2">
    <name type="scientific">Eleutherodactylus coqui</name>
    <name type="common">Puerto Rican coqui</name>
    <dbReference type="NCBI Taxonomy" id="57060"/>
    <lineage>
        <taxon>Eukaryota</taxon>
        <taxon>Metazoa</taxon>
        <taxon>Chordata</taxon>
        <taxon>Craniata</taxon>
        <taxon>Vertebrata</taxon>
        <taxon>Euteleostomi</taxon>
        <taxon>Amphibia</taxon>
        <taxon>Batrachia</taxon>
        <taxon>Anura</taxon>
        <taxon>Neobatrachia</taxon>
        <taxon>Hyloidea</taxon>
        <taxon>Eleutherodactylidae</taxon>
        <taxon>Eleutherodactylinae</taxon>
        <taxon>Eleutherodactylus</taxon>
        <taxon>Eleutherodactylus</taxon>
    </lineage>
</organism>